<keyword evidence="3" id="KW-1185">Reference proteome</keyword>
<gene>
    <name evidence="2" type="ORF">Micbo1qcDRAFT_168114</name>
</gene>
<dbReference type="AlphaFoldDB" id="A0A136INY8"/>
<feature type="region of interest" description="Disordered" evidence="1">
    <location>
        <begin position="310"/>
        <end position="347"/>
    </location>
</feature>
<accession>A0A136INY8</accession>
<feature type="compositionally biased region" description="Basic and acidic residues" evidence="1">
    <location>
        <begin position="321"/>
        <end position="330"/>
    </location>
</feature>
<evidence type="ECO:0000313" key="2">
    <source>
        <dbReference type="EMBL" id="KXJ86647.1"/>
    </source>
</evidence>
<organism evidence="2 3">
    <name type="scientific">Microdochium bolleyi</name>
    <dbReference type="NCBI Taxonomy" id="196109"/>
    <lineage>
        <taxon>Eukaryota</taxon>
        <taxon>Fungi</taxon>
        <taxon>Dikarya</taxon>
        <taxon>Ascomycota</taxon>
        <taxon>Pezizomycotina</taxon>
        <taxon>Sordariomycetes</taxon>
        <taxon>Xylariomycetidae</taxon>
        <taxon>Xylariales</taxon>
        <taxon>Microdochiaceae</taxon>
        <taxon>Microdochium</taxon>
    </lineage>
</organism>
<feature type="region of interest" description="Disordered" evidence="1">
    <location>
        <begin position="12"/>
        <end position="32"/>
    </location>
</feature>
<dbReference type="Proteomes" id="UP000070501">
    <property type="component" value="Unassembled WGS sequence"/>
</dbReference>
<feature type="region of interest" description="Disordered" evidence="1">
    <location>
        <begin position="106"/>
        <end position="139"/>
    </location>
</feature>
<dbReference type="EMBL" id="KQ964266">
    <property type="protein sequence ID" value="KXJ86647.1"/>
    <property type="molecule type" value="Genomic_DNA"/>
</dbReference>
<dbReference type="InParanoid" id="A0A136INY8"/>
<dbReference type="STRING" id="196109.A0A136INY8"/>
<dbReference type="OrthoDB" id="5419922at2759"/>
<proteinExistence type="predicted"/>
<sequence>MRSLPLATMAVETAEQVQQPDPCSEPPRADLASTAGEVSFLEPSHQSAWNAYDHSNLAPQVELQSTIAGNLLEAAEEREIIQLPQGSPQGTPPPAECPVASFGLKSFSRFNTPSPQRRASRKSYSRRSTGQLRGILSNNTPRRATLGTKRRVTFAALPGGVEEEQEGGVSGELILRPTSPPPRASAAMGDEDISGHFQKHFESMKRNKSRRLGPDRACALPSLSDNTIPGQADVPAPEVAEQLTSSAACGPPATPDRSDDAKAATNADIYDPAALQSPWRQDTQSEMIDDVAAVMGNLDAFLDAWSMEHEVQKASQPVDQENSRGRDQSKGKSPGIRSGLQELSMWN</sequence>
<protein>
    <submittedName>
        <fullName evidence="2">Uncharacterized protein</fullName>
    </submittedName>
</protein>
<name>A0A136INY8_9PEZI</name>
<reference evidence="3" key="1">
    <citation type="submission" date="2016-02" db="EMBL/GenBank/DDBJ databases">
        <title>Draft genome sequence of Microdochium bolleyi, a fungal endophyte of beachgrass.</title>
        <authorList>
            <consortium name="DOE Joint Genome Institute"/>
            <person name="David A.S."/>
            <person name="May G."/>
            <person name="Haridas S."/>
            <person name="Lim J."/>
            <person name="Wang M."/>
            <person name="Labutti K."/>
            <person name="Lipzen A."/>
            <person name="Barry K."/>
            <person name="Grigoriev I.V."/>
        </authorList>
    </citation>
    <scope>NUCLEOTIDE SEQUENCE [LARGE SCALE GENOMIC DNA]</scope>
    <source>
        <strain evidence="3">J235TASD1</strain>
    </source>
</reference>
<evidence type="ECO:0000313" key="3">
    <source>
        <dbReference type="Proteomes" id="UP000070501"/>
    </source>
</evidence>
<evidence type="ECO:0000256" key="1">
    <source>
        <dbReference type="SAM" id="MobiDB-lite"/>
    </source>
</evidence>